<protein>
    <submittedName>
        <fullName evidence="2">Uncharacterized protein</fullName>
    </submittedName>
</protein>
<accession>A0ABR0WVP6</accession>
<evidence type="ECO:0000313" key="3">
    <source>
        <dbReference type="Proteomes" id="UP001318860"/>
    </source>
</evidence>
<reference evidence="2 3" key="1">
    <citation type="journal article" date="2021" name="Comput. Struct. Biotechnol. J.">
        <title>De novo genome assembly of the potent medicinal plant Rehmannia glutinosa using nanopore technology.</title>
        <authorList>
            <person name="Ma L."/>
            <person name="Dong C."/>
            <person name="Song C."/>
            <person name="Wang X."/>
            <person name="Zheng X."/>
            <person name="Niu Y."/>
            <person name="Chen S."/>
            <person name="Feng W."/>
        </authorList>
    </citation>
    <scope>NUCLEOTIDE SEQUENCE [LARGE SCALE GENOMIC DNA]</scope>
    <source>
        <strain evidence="2">DH-2019</strain>
    </source>
</reference>
<evidence type="ECO:0000313" key="2">
    <source>
        <dbReference type="EMBL" id="KAK6151008.1"/>
    </source>
</evidence>
<feature type="compositionally biased region" description="Low complexity" evidence="1">
    <location>
        <begin position="253"/>
        <end position="264"/>
    </location>
</feature>
<dbReference type="Proteomes" id="UP001318860">
    <property type="component" value="Unassembled WGS sequence"/>
</dbReference>
<sequence>MANRKVIIVKAAASNSSNATSGSLGVVSKKFQAPSEITPLLGIAEDESLQGNANKDRSEELRLVSCVFIRRSTNRVAHALAKLMDYIYVVAIDFSLQRFPGEMQKENVSFDALTTTTSAAGATSSLHFSRSNPFLSPTSPANYLNSNSFYSSLFQNYSPTSLSDTASFDGGGDTERRLHDASSVLEYQQLYNRYALCLSQLRESIEEVDALRSENDSLRLSNADLSHRVALLFSRDRLLSEFNRLNIASPSAAPAPLPVRAAHPQPLTEHNRFDRRNTE</sequence>
<gene>
    <name evidence="2" type="ORF">DH2020_015940</name>
</gene>
<feature type="region of interest" description="Disordered" evidence="1">
    <location>
        <begin position="253"/>
        <end position="279"/>
    </location>
</feature>
<organism evidence="2 3">
    <name type="scientific">Rehmannia glutinosa</name>
    <name type="common">Chinese foxglove</name>
    <dbReference type="NCBI Taxonomy" id="99300"/>
    <lineage>
        <taxon>Eukaryota</taxon>
        <taxon>Viridiplantae</taxon>
        <taxon>Streptophyta</taxon>
        <taxon>Embryophyta</taxon>
        <taxon>Tracheophyta</taxon>
        <taxon>Spermatophyta</taxon>
        <taxon>Magnoliopsida</taxon>
        <taxon>eudicotyledons</taxon>
        <taxon>Gunneridae</taxon>
        <taxon>Pentapetalae</taxon>
        <taxon>asterids</taxon>
        <taxon>lamiids</taxon>
        <taxon>Lamiales</taxon>
        <taxon>Orobanchaceae</taxon>
        <taxon>Rehmannieae</taxon>
        <taxon>Rehmannia</taxon>
    </lineage>
</organism>
<feature type="compositionally biased region" description="Basic and acidic residues" evidence="1">
    <location>
        <begin position="269"/>
        <end position="279"/>
    </location>
</feature>
<proteinExistence type="predicted"/>
<keyword evidence="3" id="KW-1185">Reference proteome</keyword>
<dbReference type="EMBL" id="JABTTQ020000008">
    <property type="protein sequence ID" value="KAK6151008.1"/>
    <property type="molecule type" value="Genomic_DNA"/>
</dbReference>
<evidence type="ECO:0000256" key="1">
    <source>
        <dbReference type="SAM" id="MobiDB-lite"/>
    </source>
</evidence>
<comment type="caution">
    <text evidence="2">The sequence shown here is derived from an EMBL/GenBank/DDBJ whole genome shotgun (WGS) entry which is preliminary data.</text>
</comment>
<name>A0ABR0WVP6_REHGL</name>